<proteinExistence type="predicted"/>
<reference evidence="1 2" key="1">
    <citation type="submission" date="2019-05" db="EMBL/GenBank/DDBJ databases">
        <title>Another draft genome of Portunus trituberculatus and its Hox gene families provides insights of decapod evolution.</title>
        <authorList>
            <person name="Jeong J.-H."/>
            <person name="Song I."/>
            <person name="Kim S."/>
            <person name="Choi T."/>
            <person name="Kim D."/>
            <person name="Ryu S."/>
            <person name="Kim W."/>
        </authorList>
    </citation>
    <scope>NUCLEOTIDE SEQUENCE [LARGE SCALE GENOMIC DNA]</scope>
    <source>
        <tissue evidence="1">Muscle</tissue>
    </source>
</reference>
<evidence type="ECO:0000313" key="1">
    <source>
        <dbReference type="EMBL" id="MPC08540.1"/>
    </source>
</evidence>
<organism evidence="1 2">
    <name type="scientific">Portunus trituberculatus</name>
    <name type="common">Swimming crab</name>
    <name type="synonym">Neptunus trituberculatus</name>
    <dbReference type="NCBI Taxonomy" id="210409"/>
    <lineage>
        <taxon>Eukaryota</taxon>
        <taxon>Metazoa</taxon>
        <taxon>Ecdysozoa</taxon>
        <taxon>Arthropoda</taxon>
        <taxon>Crustacea</taxon>
        <taxon>Multicrustacea</taxon>
        <taxon>Malacostraca</taxon>
        <taxon>Eumalacostraca</taxon>
        <taxon>Eucarida</taxon>
        <taxon>Decapoda</taxon>
        <taxon>Pleocyemata</taxon>
        <taxon>Brachyura</taxon>
        <taxon>Eubrachyura</taxon>
        <taxon>Portunoidea</taxon>
        <taxon>Portunidae</taxon>
        <taxon>Portuninae</taxon>
        <taxon>Portunus</taxon>
    </lineage>
</organism>
<accession>A0A5B7CGT9</accession>
<gene>
    <name evidence="1" type="ORF">E2C01_001128</name>
</gene>
<dbReference type="AlphaFoldDB" id="A0A5B7CGT9"/>
<keyword evidence="2" id="KW-1185">Reference proteome</keyword>
<name>A0A5B7CGT9_PORTR</name>
<sequence length="62" mass="6779">MGAKEVSRQPGELEKVKEHDLTLDLSTGGARCVTLATVHRTSRQPALFLLPKKRNSLPIVIA</sequence>
<comment type="caution">
    <text evidence="1">The sequence shown here is derived from an EMBL/GenBank/DDBJ whole genome shotgun (WGS) entry which is preliminary data.</text>
</comment>
<protein>
    <submittedName>
        <fullName evidence="1">Uncharacterized protein</fullName>
    </submittedName>
</protein>
<dbReference type="EMBL" id="VSRR010000034">
    <property type="protein sequence ID" value="MPC08540.1"/>
    <property type="molecule type" value="Genomic_DNA"/>
</dbReference>
<dbReference type="Proteomes" id="UP000324222">
    <property type="component" value="Unassembled WGS sequence"/>
</dbReference>
<evidence type="ECO:0000313" key="2">
    <source>
        <dbReference type="Proteomes" id="UP000324222"/>
    </source>
</evidence>